<name>A0A7K1FTT3_9ACTN</name>
<feature type="chain" id="PRO_5038969193" description="DUF4232 domain-containing protein" evidence="1">
    <location>
        <begin position="33"/>
        <end position="173"/>
    </location>
</feature>
<evidence type="ECO:0008006" key="4">
    <source>
        <dbReference type="Google" id="ProtNLM"/>
    </source>
</evidence>
<proteinExistence type="predicted"/>
<keyword evidence="3" id="KW-1185">Reference proteome</keyword>
<keyword evidence="1" id="KW-0732">Signal</keyword>
<dbReference type="Proteomes" id="UP000460221">
    <property type="component" value="Unassembled WGS sequence"/>
</dbReference>
<feature type="signal peptide" evidence="1">
    <location>
        <begin position="1"/>
        <end position="32"/>
    </location>
</feature>
<evidence type="ECO:0000256" key="1">
    <source>
        <dbReference type="SAM" id="SignalP"/>
    </source>
</evidence>
<dbReference type="EMBL" id="WLYK01000009">
    <property type="protein sequence ID" value="MTD16583.1"/>
    <property type="molecule type" value="Genomic_DNA"/>
</dbReference>
<reference evidence="2 3" key="1">
    <citation type="submission" date="2019-11" db="EMBL/GenBank/DDBJ databases">
        <authorList>
            <person name="Jiang L.-Q."/>
        </authorList>
    </citation>
    <scope>NUCLEOTIDE SEQUENCE [LARGE SCALE GENOMIC DNA]</scope>
    <source>
        <strain evidence="2 3">YIM 132087</strain>
    </source>
</reference>
<comment type="caution">
    <text evidence="2">The sequence shown here is derived from an EMBL/GenBank/DDBJ whole genome shotgun (WGS) entry which is preliminary data.</text>
</comment>
<dbReference type="AlphaFoldDB" id="A0A7K1FTT3"/>
<evidence type="ECO:0000313" key="3">
    <source>
        <dbReference type="Proteomes" id="UP000460221"/>
    </source>
</evidence>
<dbReference type="RefSeq" id="WP_154770530.1">
    <property type="nucleotide sequence ID" value="NZ_WLYK01000009.1"/>
</dbReference>
<evidence type="ECO:0000313" key="2">
    <source>
        <dbReference type="EMBL" id="MTD16583.1"/>
    </source>
</evidence>
<sequence length="173" mass="17113">MHIRNKVIAVTVAAVAALGGGGFALGSAMAAAAPGPLSPAATFTPVEPCRLYDSRVDPGAKIGNRESVALAARGECGIDLQASALAVTVSAVGPTGNGYLRVAPAADAGGSVVPGAGVTTVLTYSGNQSTTSGAVIPLRYPDADGAEFFLTNYGATTNVVLDVTGFYSPFAIP</sequence>
<organism evidence="2 3">
    <name type="scientific">Nakamurella alba</name>
    <dbReference type="NCBI Taxonomy" id="2665158"/>
    <lineage>
        <taxon>Bacteria</taxon>
        <taxon>Bacillati</taxon>
        <taxon>Actinomycetota</taxon>
        <taxon>Actinomycetes</taxon>
        <taxon>Nakamurellales</taxon>
        <taxon>Nakamurellaceae</taxon>
        <taxon>Nakamurella</taxon>
    </lineage>
</organism>
<accession>A0A7K1FTT3</accession>
<gene>
    <name evidence="2" type="ORF">GIS00_21835</name>
</gene>
<protein>
    <recommendedName>
        <fullName evidence="4">DUF4232 domain-containing protein</fullName>
    </recommendedName>
</protein>